<dbReference type="GO" id="GO:1990107">
    <property type="term" value="F:thiazole synthase activity"/>
    <property type="evidence" value="ECO:0007669"/>
    <property type="project" value="UniProtKB-EC"/>
</dbReference>
<dbReference type="OrthoDB" id="9805935at2"/>
<evidence type="ECO:0000256" key="1">
    <source>
        <dbReference type="ARBA" id="ARBA00002834"/>
    </source>
</evidence>
<comment type="subunit">
    <text evidence="8">Homotetramer. Forms heterodimers with either ThiH or ThiS.</text>
</comment>
<evidence type="ECO:0000256" key="7">
    <source>
        <dbReference type="ARBA" id="ARBA00049897"/>
    </source>
</evidence>
<gene>
    <name evidence="8" type="primary">thiG</name>
    <name evidence="10" type="ORF">JF50_00635</name>
</gene>
<evidence type="ECO:0000313" key="10">
    <source>
        <dbReference type="EMBL" id="KID59007.1"/>
    </source>
</evidence>
<feature type="binding site" evidence="8">
    <location>
        <begin position="190"/>
        <end position="191"/>
    </location>
    <ligand>
        <name>1-deoxy-D-xylulose 5-phosphate</name>
        <dbReference type="ChEBI" id="CHEBI:57792"/>
    </ligand>
</feature>
<comment type="similarity">
    <text evidence="8">Belongs to the ThiG family.</text>
</comment>
<dbReference type="InterPro" id="IPR033983">
    <property type="entry name" value="Thiazole_synthase_ThiG"/>
</dbReference>
<dbReference type="RefSeq" id="WP_039607613.1">
    <property type="nucleotide sequence ID" value="NZ_JWIC01000001.1"/>
</dbReference>
<dbReference type="GO" id="GO:0005737">
    <property type="term" value="C:cytoplasm"/>
    <property type="evidence" value="ECO:0007669"/>
    <property type="project" value="UniProtKB-SubCell"/>
</dbReference>
<feature type="binding site" evidence="8">
    <location>
        <position position="163"/>
    </location>
    <ligand>
        <name>1-deoxy-D-xylulose 5-phosphate</name>
        <dbReference type="ChEBI" id="CHEBI:57792"/>
    </ligand>
</feature>
<keyword evidence="4 8" id="KW-0808">Transferase</keyword>
<keyword evidence="5 8" id="KW-0784">Thiamine biosynthesis</keyword>
<dbReference type="InterPro" id="IPR008867">
    <property type="entry name" value="ThiG"/>
</dbReference>
<evidence type="ECO:0000256" key="4">
    <source>
        <dbReference type="ARBA" id="ARBA00022679"/>
    </source>
</evidence>
<dbReference type="PANTHER" id="PTHR34266:SF2">
    <property type="entry name" value="THIAZOLE SYNTHASE"/>
    <property type="match status" value="1"/>
</dbReference>
<comment type="function">
    <text evidence="1 8">Catalyzes the rearrangement of 1-deoxy-D-xylulose 5-phosphate (DXP) to produce the thiazole phosphate moiety of thiamine. Sulfur is provided by the thiocarboxylate moiety of the carrier protein ThiS. In vitro, sulfur can be provided by H(2)S.</text>
</comment>
<dbReference type="Pfam" id="PF05690">
    <property type="entry name" value="ThiG"/>
    <property type="match status" value="1"/>
</dbReference>
<dbReference type="SUPFAM" id="SSF110399">
    <property type="entry name" value="ThiG-like"/>
    <property type="match status" value="1"/>
</dbReference>
<dbReference type="PANTHER" id="PTHR34266">
    <property type="entry name" value="THIAZOLE SYNTHASE"/>
    <property type="match status" value="1"/>
</dbReference>
<dbReference type="AlphaFoldDB" id="A0A0C1QVD9"/>
<keyword evidence="8" id="KW-0963">Cytoplasm</keyword>
<protein>
    <recommendedName>
        <fullName evidence="3 8">Thiazole synthase</fullName>
        <ecNumber evidence="3 8">2.8.1.10</ecNumber>
    </recommendedName>
</protein>
<dbReference type="GO" id="GO:0009229">
    <property type="term" value="P:thiamine diphosphate biosynthetic process"/>
    <property type="evidence" value="ECO:0007669"/>
    <property type="project" value="UniProtKB-UniRule"/>
</dbReference>
<dbReference type="InterPro" id="IPR013785">
    <property type="entry name" value="Aldolase_TIM"/>
</dbReference>
<evidence type="ECO:0000256" key="5">
    <source>
        <dbReference type="ARBA" id="ARBA00022977"/>
    </source>
</evidence>
<name>A0A0C1QVD9_9GAMM</name>
<comment type="subcellular location">
    <subcellularLocation>
        <location evidence="8">Cytoplasm</location>
    </subcellularLocation>
</comment>
<comment type="catalytic activity">
    <reaction evidence="7 8">
        <text>[ThiS sulfur-carrier protein]-C-terminal-Gly-aminoethanethioate + 2-iminoacetate + 1-deoxy-D-xylulose 5-phosphate = [ThiS sulfur-carrier protein]-C-terminal Gly-Gly + 2-[(2R,5Z)-2-carboxy-4-methylthiazol-5(2H)-ylidene]ethyl phosphate + 2 H2O + H(+)</text>
        <dbReference type="Rhea" id="RHEA:26297"/>
        <dbReference type="Rhea" id="RHEA-COMP:12909"/>
        <dbReference type="Rhea" id="RHEA-COMP:19908"/>
        <dbReference type="ChEBI" id="CHEBI:15377"/>
        <dbReference type="ChEBI" id="CHEBI:15378"/>
        <dbReference type="ChEBI" id="CHEBI:57792"/>
        <dbReference type="ChEBI" id="CHEBI:62899"/>
        <dbReference type="ChEBI" id="CHEBI:77846"/>
        <dbReference type="ChEBI" id="CHEBI:90778"/>
        <dbReference type="ChEBI" id="CHEBI:232372"/>
        <dbReference type="EC" id="2.8.1.10"/>
    </reaction>
</comment>
<reference evidence="10 11" key="1">
    <citation type="submission" date="2014-12" db="EMBL/GenBank/DDBJ databases">
        <title>Draft Genome Sequence of Pseudoalteromonas luteoviolacea HI1.</title>
        <authorList>
            <person name="Asahina A.Y."/>
            <person name="Hadfield M.G."/>
        </authorList>
    </citation>
    <scope>NUCLEOTIDE SEQUENCE [LARGE SCALE GENOMIC DNA]</scope>
    <source>
        <strain evidence="10 11">HI1</strain>
    </source>
</reference>
<dbReference type="CDD" id="cd04728">
    <property type="entry name" value="ThiG"/>
    <property type="match status" value="1"/>
</dbReference>
<accession>A0A0C1QVD9</accession>
<comment type="caution">
    <text evidence="10">The sequence shown here is derived from an EMBL/GenBank/DDBJ whole genome shotgun (WGS) entry which is preliminary data.</text>
</comment>
<sequence>MINPHSEQLNIYGEYFNSRLLIGSALYPSPQIMQQAIQSSGADIVTVSLRRQNSVSAGEDFWQLIKETGLKVLPNTAGCHSVQEVVTLAQMCREVFDTDWIKLELIGDEYNLQPDPFGLLEATDILLKEGFKVLPYCTDDLVLCQRLADLGCEVLMPWGAPIGTGKGLINTYNLKTIRERLPEQTLIVDAGLGLPSHACQALELGYDAVLLNSAVAGAGDPVKMAAAFSHAVEAGRMGYVAQAMPEKEVAAPSTPTMGMPFWHQN</sequence>
<evidence type="ECO:0000256" key="3">
    <source>
        <dbReference type="ARBA" id="ARBA00011960"/>
    </source>
</evidence>
<comment type="pathway">
    <text evidence="2 8">Cofactor biosynthesis; thiamine diphosphate biosynthesis.</text>
</comment>
<feature type="active site" description="Schiff-base intermediate with DXP" evidence="8">
    <location>
        <position position="102"/>
    </location>
</feature>
<keyword evidence="6 8" id="KW-0704">Schiff base</keyword>
<organism evidence="10 11">
    <name type="scientific">Pseudoalteromonas luteoviolacea</name>
    <dbReference type="NCBI Taxonomy" id="43657"/>
    <lineage>
        <taxon>Bacteria</taxon>
        <taxon>Pseudomonadati</taxon>
        <taxon>Pseudomonadota</taxon>
        <taxon>Gammaproteobacteria</taxon>
        <taxon>Alteromonadales</taxon>
        <taxon>Pseudoalteromonadaceae</taxon>
        <taxon>Pseudoalteromonas</taxon>
    </lineage>
</organism>
<dbReference type="EC" id="2.8.1.10" evidence="3 8"/>
<dbReference type="Gene3D" id="3.20.20.70">
    <property type="entry name" value="Aldolase class I"/>
    <property type="match status" value="1"/>
</dbReference>
<feature type="binding site" evidence="8">
    <location>
        <begin position="212"/>
        <end position="213"/>
    </location>
    <ligand>
        <name>1-deoxy-D-xylulose 5-phosphate</name>
        <dbReference type="ChEBI" id="CHEBI:57792"/>
    </ligand>
</feature>
<evidence type="ECO:0000259" key="9">
    <source>
        <dbReference type="Pfam" id="PF05690"/>
    </source>
</evidence>
<evidence type="ECO:0000256" key="6">
    <source>
        <dbReference type="ARBA" id="ARBA00023270"/>
    </source>
</evidence>
<evidence type="ECO:0000256" key="8">
    <source>
        <dbReference type="HAMAP-Rule" id="MF_00443"/>
    </source>
</evidence>
<dbReference type="EMBL" id="JWIC01000001">
    <property type="protein sequence ID" value="KID59007.1"/>
    <property type="molecule type" value="Genomic_DNA"/>
</dbReference>
<dbReference type="Proteomes" id="UP000031327">
    <property type="component" value="Unassembled WGS sequence"/>
</dbReference>
<dbReference type="HAMAP" id="MF_00443">
    <property type="entry name" value="ThiG"/>
    <property type="match status" value="1"/>
</dbReference>
<feature type="domain" description="Thiazole synthase ThiG" evidence="9">
    <location>
        <begin position="11"/>
        <end position="255"/>
    </location>
</feature>
<dbReference type="UniPathway" id="UPA00060"/>
<evidence type="ECO:0000256" key="2">
    <source>
        <dbReference type="ARBA" id="ARBA00004948"/>
    </source>
</evidence>
<evidence type="ECO:0000313" key="11">
    <source>
        <dbReference type="Proteomes" id="UP000031327"/>
    </source>
</evidence>
<proteinExistence type="inferred from homology"/>